<feature type="transmembrane region" description="Helical" evidence="6">
    <location>
        <begin position="226"/>
        <end position="255"/>
    </location>
</feature>
<dbReference type="Proteomes" id="UP000197468">
    <property type="component" value="Unassembled WGS sequence"/>
</dbReference>
<reference evidence="7 8" key="1">
    <citation type="journal article" date="2008" name="Int. J. Syst. Evol. Microbiol.">
        <title>Description of Roseateles aquatilis sp. nov. and Roseateles terrae sp. nov., in the class Betaproteobacteria, and emended description of the genus Roseateles.</title>
        <authorList>
            <person name="Gomila M."/>
            <person name="Bowien B."/>
            <person name="Falsen E."/>
            <person name="Moore E.R."/>
            <person name="Lalucat J."/>
        </authorList>
    </citation>
    <scope>NUCLEOTIDE SEQUENCE [LARGE SCALE GENOMIC DNA]</scope>
    <source>
        <strain evidence="7 8">CCUG 48205</strain>
    </source>
</reference>
<evidence type="ECO:0000256" key="2">
    <source>
        <dbReference type="ARBA" id="ARBA00022692"/>
    </source>
</evidence>
<feature type="transmembrane region" description="Helical" evidence="6">
    <location>
        <begin position="78"/>
        <end position="104"/>
    </location>
</feature>
<feature type="transmembrane region" description="Helical" evidence="6">
    <location>
        <begin position="154"/>
        <end position="172"/>
    </location>
</feature>
<evidence type="ECO:0000313" key="8">
    <source>
        <dbReference type="Proteomes" id="UP000197468"/>
    </source>
</evidence>
<evidence type="ECO:0008006" key="9">
    <source>
        <dbReference type="Google" id="ProtNLM"/>
    </source>
</evidence>
<sequence>MSRVADSFWRAMAYCLHPRVIGWSLLPLILLGVLSFGLGYFFWEGAVAAVRATLESWSLVDSLLKWLDSLGASGFRTVIAPIIVVAMAAPVLVVLCLLLVATMMTPSMADLVAQRRFAGLERKHGAGFIAGLSWGLGHTLIALIALVLSLPFWLIPPVALIVPPLVLGWLSYRVFTFDVLADFASGAERRRLLAEHRLPLLALGLVTGYLGAAPAAIWALGALAFVFAPLFILVFVFLSTLVFAFSSLWFAHYALAALQEMRRADTHAERAPDPVMDALPANYATAPPLIADDPEPGPPALDRPRPLNP</sequence>
<evidence type="ECO:0000256" key="3">
    <source>
        <dbReference type="ARBA" id="ARBA00022989"/>
    </source>
</evidence>
<dbReference type="InterPro" id="IPR059112">
    <property type="entry name" value="CysZ/EI24"/>
</dbReference>
<keyword evidence="4 6" id="KW-0472">Membrane</keyword>
<evidence type="ECO:0000256" key="1">
    <source>
        <dbReference type="ARBA" id="ARBA00004141"/>
    </source>
</evidence>
<dbReference type="EMBL" id="NIOF01000001">
    <property type="protein sequence ID" value="OWQ93929.1"/>
    <property type="molecule type" value="Genomic_DNA"/>
</dbReference>
<evidence type="ECO:0000256" key="4">
    <source>
        <dbReference type="ARBA" id="ARBA00023136"/>
    </source>
</evidence>
<evidence type="ECO:0000256" key="5">
    <source>
        <dbReference type="SAM" id="MobiDB-lite"/>
    </source>
</evidence>
<organism evidence="7 8">
    <name type="scientific">Roseateles aquatilis</name>
    <dbReference type="NCBI Taxonomy" id="431061"/>
    <lineage>
        <taxon>Bacteria</taxon>
        <taxon>Pseudomonadati</taxon>
        <taxon>Pseudomonadota</taxon>
        <taxon>Betaproteobacteria</taxon>
        <taxon>Burkholderiales</taxon>
        <taxon>Sphaerotilaceae</taxon>
        <taxon>Roseateles</taxon>
    </lineage>
</organism>
<protein>
    <recommendedName>
        <fullName evidence="9">EI24 domain-containing protein</fullName>
    </recommendedName>
</protein>
<keyword evidence="8" id="KW-1185">Reference proteome</keyword>
<keyword evidence="2 6" id="KW-0812">Transmembrane</keyword>
<accession>A0A246JP38</accession>
<feature type="region of interest" description="Disordered" evidence="5">
    <location>
        <begin position="285"/>
        <end position="309"/>
    </location>
</feature>
<comment type="subcellular location">
    <subcellularLocation>
        <location evidence="1">Membrane</location>
        <topology evidence="1">Multi-pass membrane protein</topology>
    </subcellularLocation>
</comment>
<feature type="transmembrane region" description="Helical" evidence="6">
    <location>
        <begin position="198"/>
        <end position="220"/>
    </location>
</feature>
<feature type="transmembrane region" description="Helical" evidence="6">
    <location>
        <begin position="125"/>
        <end position="148"/>
    </location>
</feature>
<dbReference type="AlphaFoldDB" id="A0A246JP38"/>
<evidence type="ECO:0000313" key="7">
    <source>
        <dbReference type="EMBL" id="OWQ93929.1"/>
    </source>
</evidence>
<name>A0A246JP38_9BURK</name>
<gene>
    <name evidence="7" type="ORF">CDN99_02795</name>
</gene>
<keyword evidence="3 6" id="KW-1133">Transmembrane helix</keyword>
<evidence type="ECO:0000256" key="6">
    <source>
        <dbReference type="SAM" id="Phobius"/>
    </source>
</evidence>
<dbReference type="OrthoDB" id="8565703at2"/>
<comment type="caution">
    <text evidence="7">The sequence shown here is derived from an EMBL/GenBank/DDBJ whole genome shotgun (WGS) entry which is preliminary data.</text>
</comment>
<feature type="transmembrane region" description="Helical" evidence="6">
    <location>
        <begin position="20"/>
        <end position="43"/>
    </location>
</feature>
<proteinExistence type="predicted"/>
<dbReference type="Pfam" id="PF07264">
    <property type="entry name" value="EI24"/>
    <property type="match status" value="1"/>
</dbReference>